<sequence length="445" mass="49431">MSTSYVAYHPEQQQLLPPALQDWLPQGHLAYFISDTVDSLDLSAFHARYASGGSRNQPLHPAMMVKVLVYAYATGCFSSRKIARRLHEDIAFRVLAAHNFPAHRTIRDFRAQHLGEFTELFTQVVRLAREMGLVKLGTIAVDGTKIKANASRHKAMSYARMQTAETELKAQIAALLHKAAHTDEAEKNEPELDIPAELERRQARLAAIEAAKARLEARQAQADTQRGRSHGDGRNPRDKDGKPKAGRPYQRDFGIPESKAQDSFTDPDSRIMKRAGGGFDYSYNAQTAVDETAHIIVAAEVVNTSADVQQLPMVLDAVQTHTGVQPAQVLADAGYRSEAVMAKLAQVYPDTELVIALGREGKARATPKDANRYPYTVAMAAKLQTEQGQKDYRKRKWIAEPPNGWIKNVLGFRQFSMRGLEKAKAEFKLVCMALNLRRMGAIQVG</sequence>
<dbReference type="KEGG" id="acin:CBP34_05315"/>
<dbReference type="NCBIfam" id="NF033551">
    <property type="entry name" value="transpos_IS1182"/>
    <property type="match status" value="1"/>
</dbReference>
<evidence type="ECO:0000259" key="1">
    <source>
        <dbReference type="Pfam" id="PF01609"/>
    </source>
</evidence>
<protein>
    <submittedName>
        <fullName evidence="3">IS5/IS1182 family transposase</fullName>
    </submittedName>
</protein>
<dbReference type="AlphaFoldDB" id="A0A240TU92"/>
<dbReference type="OrthoDB" id="111180at2"/>
<dbReference type="RefSeq" id="WP_086910894.1">
    <property type="nucleotide sequence ID" value="NZ_CP021359.1"/>
</dbReference>
<name>A0A240TU92_9BURK</name>
<dbReference type="KEGG" id="acid:CBP33_05480"/>
<feature type="domain" description="Transposase InsH N-terminal" evidence="2">
    <location>
        <begin position="20"/>
        <end position="111"/>
    </location>
</feature>
<dbReference type="InterPro" id="IPR008490">
    <property type="entry name" value="Transposase_InsH_N"/>
</dbReference>
<dbReference type="Pfam" id="PF05598">
    <property type="entry name" value="DUF772"/>
    <property type="match status" value="1"/>
</dbReference>
<dbReference type="EMBL" id="CP021361">
    <property type="protein sequence ID" value="ART51199.1"/>
    <property type="molecule type" value="Genomic_DNA"/>
</dbReference>
<accession>A0A240UE32</accession>
<dbReference type="KEGG" id="acid:CBP33_00270"/>
<feature type="domain" description="Transposase IS4-like" evidence="1">
    <location>
        <begin position="276"/>
        <end position="436"/>
    </location>
</feature>
<evidence type="ECO:0000313" key="3">
    <source>
        <dbReference type="EMBL" id="ART51199.1"/>
    </source>
</evidence>
<dbReference type="GO" id="GO:0004803">
    <property type="term" value="F:transposase activity"/>
    <property type="evidence" value="ECO:0007669"/>
    <property type="project" value="InterPro"/>
</dbReference>
<dbReference type="PANTHER" id="PTHR33408">
    <property type="entry name" value="TRANSPOSASE"/>
    <property type="match status" value="1"/>
</dbReference>
<evidence type="ECO:0000259" key="2">
    <source>
        <dbReference type="Pfam" id="PF05598"/>
    </source>
</evidence>
<keyword evidence="4" id="KW-1185">Reference proteome</keyword>
<reference evidence="3 4" key="1">
    <citation type="submission" date="2017-05" db="EMBL/GenBank/DDBJ databases">
        <title>Polyphasic characterization of four soil-derived phenanthrene-degrading Acidovorax strains and proposal of Acidovorax phenanthrenivorans sp. nov.</title>
        <authorList>
            <person name="Singleton D.R."/>
            <person name="Lee J."/>
            <person name="Dickey A.N."/>
            <person name="Stroud A."/>
            <person name="Scholl E.H."/>
            <person name="Wright F.A."/>
            <person name="Aitken M.D."/>
        </authorList>
    </citation>
    <scope>NUCLEOTIDE SEQUENCE [LARGE SCALE GENOMIC DNA]</scope>
    <source>
        <strain evidence="3">NA3</strain>
    </source>
</reference>
<proteinExistence type="predicted"/>
<dbReference type="KEGG" id="acid:CBP33_17560"/>
<evidence type="ECO:0000313" key="4">
    <source>
        <dbReference type="Proteomes" id="UP000194432"/>
    </source>
</evidence>
<accession>A0A240TZZ6</accession>
<dbReference type="PANTHER" id="PTHR33408:SF2">
    <property type="entry name" value="TRANSPOSASE DDE DOMAIN-CONTAINING PROTEIN"/>
    <property type="match status" value="1"/>
</dbReference>
<dbReference type="InterPro" id="IPR047629">
    <property type="entry name" value="IS1182_transpos"/>
</dbReference>
<dbReference type="GO" id="GO:0003677">
    <property type="term" value="F:DNA binding"/>
    <property type="evidence" value="ECO:0007669"/>
    <property type="project" value="InterPro"/>
</dbReference>
<dbReference type="Proteomes" id="UP000194432">
    <property type="component" value="Chromosome 1"/>
</dbReference>
<dbReference type="Pfam" id="PF01609">
    <property type="entry name" value="DDE_Tnp_1"/>
    <property type="match status" value="1"/>
</dbReference>
<dbReference type="KEGG" id="acid:CBP33_11580"/>
<dbReference type="KEGG" id="acip:CBP36_11215"/>
<gene>
    <name evidence="3" type="ORF">CBP34_05315</name>
</gene>
<accession>A0A240TU92</accession>
<dbReference type="GO" id="GO:0006313">
    <property type="term" value="P:DNA transposition"/>
    <property type="evidence" value="ECO:0007669"/>
    <property type="project" value="InterPro"/>
</dbReference>
<dbReference type="InterPro" id="IPR002559">
    <property type="entry name" value="Transposase_11"/>
</dbReference>
<organism evidence="3 4">
    <name type="scientific">Acidovorax carolinensis</name>
    <dbReference type="NCBI Taxonomy" id="553814"/>
    <lineage>
        <taxon>Bacteria</taxon>
        <taxon>Pseudomonadati</taxon>
        <taxon>Pseudomonadota</taxon>
        <taxon>Betaproteobacteria</taxon>
        <taxon>Burkholderiales</taxon>
        <taxon>Comamonadaceae</taxon>
        <taxon>Acidovorax</taxon>
    </lineage>
</organism>
<dbReference type="KEGG" id="acip:CBP36_05930"/>